<evidence type="ECO:0000256" key="2">
    <source>
        <dbReference type="ARBA" id="ARBA00022747"/>
    </source>
</evidence>
<sequence>MMTGAIKNQVDHIWNTFWSGGVSNPLSVTEQITYSLFAKRLDELHTAKEKQASLLGKSIENSIFESDQSDLRWSCFKDFDPERKFAVFRDQVFPFIKSLNVRAGAYKPKRISNE</sequence>
<reference evidence="5" key="1">
    <citation type="submission" date="2016-10" db="EMBL/GenBank/DDBJ databases">
        <authorList>
            <person name="Varghese N."/>
            <person name="Submissions S."/>
        </authorList>
    </citation>
    <scope>NUCLEOTIDE SEQUENCE [LARGE SCALE GENOMIC DNA]</scope>
    <source>
        <strain evidence="5">Nm76</strain>
    </source>
</reference>
<name>A0A1H8T2U4_9PROT</name>
<gene>
    <name evidence="4" type="ORF">SAMN05216333_12147</name>
</gene>
<dbReference type="InterPro" id="IPR038333">
    <property type="entry name" value="T1MK-like_N_sf"/>
</dbReference>
<dbReference type="Gene3D" id="1.20.1260.30">
    <property type="match status" value="1"/>
</dbReference>
<dbReference type="InterPro" id="IPR029063">
    <property type="entry name" value="SAM-dependent_MTases_sf"/>
</dbReference>
<comment type="similarity">
    <text evidence="1">Belongs to the N(4)/N(6)-methyltransferase family.</text>
</comment>
<dbReference type="STRING" id="42354.SAMN05216333_12147"/>
<evidence type="ECO:0000313" key="4">
    <source>
        <dbReference type="EMBL" id="SEO84868.1"/>
    </source>
</evidence>
<protein>
    <submittedName>
        <fullName evidence="4">Type I restriction enzyme M protein</fullName>
    </submittedName>
</protein>
<keyword evidence="2" id="KW-0680">Restriction system</keyword>
<dbReference type="RefSeq" id="WP_090320941.1">
    <property type="nucleotide sequence ID" value="NZ_FNOE01000022.1"/>
</dbReference>
<accession>A0A1H8T2U4</accession>
<evidence type="ECO:0000256" key="1">
    <source>
        <dbReference type="ARBA" id="ARBA00006594"/>
    </source>
</evidence>
<evidence type="ECO:0000259" key="3">
    <source>
        <dbReference type="Pfam" id="PF12161"/>
    </source>
</evidence>
<organism evidence="4 5">
    <name type="scientific">Nitrosomonas oligotropha</name>
    <dbReference type="NCBI Taxonomy" id="42354"/>
    <lineage>
        <taxon>Bacteria</taxon>
        <taxon>Pseudomonadati</taxon>
        <taxon>Pseudomonadota</taxon>
        <taxon>Betaproteobacteria</taxon>
        <taxon>Nitrosomonadales</taxon>
        <taxon>Nitrosomonadaceae</taxon>
        <taxon>Nitrosomonas</taxon>
    </lineage>
</organism>
<dbReference type="AlphaFoldDB" id="A0A1H8T2U4"/>
<keyword evidence="5" id="KW-1185">Reference proteome</keyword>
<dbReference type="EMBL" id="FODO01000021">
    <property type="protein sequence ID" value="SEO84868.1"/>
    <property type="molecule type" value="Genomic_DNA"/>
</dbReference>
<evidence type="ECO:0000313" key="5">
    <source>
        <dbReference type="Proteomes" id="UP000198814"/>
    </source>
</evidence>
<dbReference type="GO" id="GO:0009307">
    <property type="term" value="P:DNA restriction-modification system"/>
    <property type="evidence" value="ECO:0007669"/>
    <property type="project" value="UniProtKB-KW"/>
</dbReference>
<dbReference type="SUPFAM" id="SSF53335">
    <property type="entry name" value="S-adenosyl-L-methionine-dependent methyltransferases"/>
    <property type="match status" value="1"/>
</dbReference>
<feature type="domain" description="N6 adenine-specific DNA methyltransferase N-terminal" evidence="3">
    <location>
        <begin position="6"/>
        <end position="101"/>
    </location>
</feature>
<dbReference type="OrthoDB" id="9784823at2"/>
<dbReference type="Pfam" id="PF12161">
    <property type="entry name" value="HsdM_N"/>
    <property type="match status" value="1"/>
</dbReference>
<proteinExistence type="inferred from homology"/>
<dbReference type="InterPro" id="IPR022749">
    <property type="entry name" value="D12N6_MeTrfase_N"/>
</dbReference>
<dbReference type="Proteomes" id="UP000198814">
    <property type="component" value="Unassembled WGS sequence"/>
</dbReference>